<evidence type="ECO:0000313" key="2">
    <source>
        <dbReference type="Proteomes" id="UP001305414"/>
    </source>
</evidence>
<keyword evidence="2" id="KW-1185">Reference proteome</keyword>
<name>A0AAN7UDB1_9PEZI</name>
<proteinExistence type="predicted"/>
<evidence type="ECO:0000313" key="1">
    <source>
        <dbReference type="EMBL" id="KAK5626844.1"/>
    </source>
</evidence>
<comment type="caution">
    <text evidence="1">The sequence shown here is derived from an EMBL/GenBank/DDBJ whole genome shotgun (WGS) entry which is preliminary data.</text>
</comment>
<protein>
    <submittedName>
        <fullName evidence="1">Uncharacterized protein</fullName>
    </submittedName>
</protein>
<accession>A0AAN7UDB1</accession>
<gene>
    <name evidence="1" type="ORF">RRF57_002559</name>
</gene>
<organism evidence="1 2">
    <name type="scientific">Xylaria bambusicola</name>
    <dbReference type="NCBI Taxonomy" id="326684"/>
    <lineage>
        <taxon>Eukaryota</taxon>
        <taxon>Fungi</taxon>
        <taxon>Dikarya</taxon>
        <taxon>Ascomycota</taxon>
        <taxon>Pezizomycotina</taxon>
        <taxon>Sordariomycetes</taxon>
        <taxon>Xylariomycetidae</taxon>
        <taxon>Xylariales</taxon>
        <taxon>Xylariaceae</taxon>
        <taxon>Xylaria</taxon>
    </lineage>
</organism>
<dbReference type="AlphaFoldDB" id="A0AAN7UDB1"/>
<reference evidence="1 2" key="1">
    <citation type="submission" date="2023-10" db="EMBL/GenBank/DDBJ databases">
        <title>Draft genome sequence of Xylaria bambusicola isolate GMP-LS, the root and basal stem rot pathogen of sugarcane in Indonesia.</title>
        <authorList>
            <person name="Selvaraj P."/>
            <person name="Muralishankar V."/>
            <person name="Muruganantham S."/>
            <person name="Sp S."/>
            <person name="Haryani S."/>
            <person name="Lau K.J.X."/>
            <person name="Naqvi N.I."/>
        </authorList>
    </citation>
    <scope>NUCLEOTIDE SEQUENCE [LARGE SCALE GENOMIC DNA]</scope>
    <source>
        <strain evidence="1">GMP-LS</strain>
    </source>
</reference>
<dbReference type="EMBL" id="JAWHQM010000004">
    <property type="protein sequence ID" value="KAK5626844.1"/>
    <property type="molecule type" value="Genomic_DNA"/>
</dbReference>
<dbReference type="Proteomes" id="UP001305414">
    <property type="component" value="Unassembled WGS sequence"/>
</dbReference>
<sequence>MTSLSSPLSTGYWIKLEMPNRKMGVNSRYFVMQSVQAREQRDLSCPGHGLTKVGLCILTSEEQHVKGIISSLDTSDVADRVLFREWLLSAAMNFAAGADVYVPLLGPTSVT</sequence>